<name>A0A833SSY2_PHYIN</name>
<evidence type="ECO:0008006" key="4">
    <source>
        <dbReference type="Google" id="ProtNLM"/>
    </source>
</evidence>
<dbReference type="AlphaFoldDB" id="A0A833SSY2"/>
<sequence length="175" mass="19368">MRNHSETRQILAILERAFAHDAAMGELRGVDALMEQLLLFSQYFGQPHLKLLRIESVAPDVMAARAKLSVTVTELTLRHAFPHLEEPAGGEDRVLLFQRLLGQRLECDCSLSFLFDEDSERVARLEVNIDLATPLFEVLGSLKDVSNVLEHAGVSSECVIGAGFSGNHSFDFTSS</sequence>
<dbReference type="Proteomes" id="UP000602510">
    <property type="component" value="Unassembled WGS sequence"/>
</dbReference>
<dbReference type="EMBL" id="JAACNO010001847">
    <property type="protein sequence ID" value="KAF4137246.1"/>
    <property type="molecule type" value="Genomic_DNA"/>
</dbReference>
<protein>
    <recommendedName>
        <fullName evidence="4">Bzip transcription factor</fullName>
    </recommendedName>
</protein>
<dbReference type="EMBL" id="WSZM01000604">
    <property type="protein sequence ID" value="KAF4031035.1"/>
    <property type="molecule type" value="Genomic_DNA"/>
</dbReference>
<accession>A0A833SSY2</accession>
<evidence type="ECO:0000313" key="2">
    <source>
        <dbReference type="EMBL" id="KAF4137246.1"/>
    </source>
</evidence>
<gene>
    <name evidence="1" type="ORF">GN244_ATG17130</name>
    <name evidence="2" type="ORF">GN958_ATG13569</name>
</gene>
<proteinExistence type="predicted"/>
<evidence type="ECO:0000313" key="1">
    <source>
        <dbReference type="EMBL" id="KAF4031035.1"/>
    </source>
</evidence>
<reference evidence="1" key="1">
    <citation type="submission" date="2020-04" db="EMBL/GenBank/DDBJ databases">
        <title>Hybrid Assembly of Korean Phytophthora infestans isolates.</title>
        <authorList>
            <person name="Prokchorchik M."/>
            <person name="Lee Y."/>
            <person name="Seo J."/>
            <person name="Cho J.-H."/>
            <person name="Park Y.-E."/>
            <person name="Jang D.-C."/>
            <person name="Im J.-S."/>
            <person name="Choi J.-G."/>
            <person name="Park H.-J."/>
            <person name="Lee G.-B."/>
            <person name="Lee Y.-G."/>
            <person name="Hong S.-Y."/>
            <person name="Cho K."/>
            <person name="Sohn K.H."/>
        </authorList>
    </citation>
    <scope>NUCLEOTIDE SEQUENCE</scope>
    <source>
        <strain evidence="1">KR_1_A1</strain>
        <strain evidence="2">KR_2_A2</strain>
    </source>
</reference>
<dbReference type="Proteomes" id="UP000704712">
    <property type="component" value="Unassembled WGS sequence"/>
</dbReference>
<evidence type="ECO:0000313" key="3">
    <source>
        <dbReference type="Proteomes" id="UP000602510"/>
    </source>
</evidence>
<organism evidence="1 3">
    <name type="scientific">Phytophthora infestans</name>
    <name type="common">Potato late blight agent</name>
    <name type="synonym">Botrytis infestans</name>
    <dbReference type="NCBI Taxonomy" id="4787"/>
    <lineage>
        <taxon>Eukaryota</taxon>
        <taxon>Sar</taxon>
        <taxon>Stramenopiles</taxon>
        <taxon>Oomycota</taxon>
        <taxon>Peronosporomycetes</taxon>
        <taxon>Peronosporales</taxon>
        <taxon>Peronosporaceae</taxon>
        <taxon>Phytophthora</taxon>
    </lineage>
</organism>
<keyword evidence="3" id="KW-1185">Reference proteome</keyword>
<comment type="caution">
    <text evidence="1">The sequence shown here is derived from an EMBL/GenBank/DDBJ whole genome shotgun (WGS) entry which is preliminary data.</text>
</comment>